<gene>
    <name evidence="3" type="ORF">Tco_1032425</name>
</gene>
<feature type="region of interest" description="Disordered" evidence="2">
    <location>
        <begin position="389"/>
        <end position="431"/>
    </location>
</feature>
<comment type="caution">
    <text evidence="3">The sequence shown here is derived from an EMBL/GenBank/DDBJ whole genome shotgun (WGS) entry which is preliminary data.</text>
</comment>
<keyword evidence="4" id="KW-1185">Reference proteome</keyword>
<accession>A0ABQ5GCL9</accession>
<evidence type="ECO:0000313" key="4">
    <source>
        <dbReference type="Proteomes" id="UP001151760"/>
    </source>
</evidence>
<evidence type="ECO:0000256" key="2">
    <source>
        <dbReference type="SAM" id="MobiDB-lite"/>
    </source>
</evidence>
<protein>
    <submittedName>
        <fullName evidence="3">Uncharacterized protein</fullName>
    </submittedName>
</protein>
<sequence>MAYSSSSSNANSKVHTCSTECEQSYAQLKKLYDTQREQLGDASIEIQAYTQALKKVEAQLVAHQKNQLWYEEKIRFMKIDLDDKTDVLTYHKKLLAEAVKEKEELKTKLESFETSSKSLNTLLNSQLSANDKAGFGHNGAKESKVSETITSVSKVETSNFETSNDKVEMPKIKIVRMSEPIIKEWESDSEDDEIVVKPKEVTKTVKPNFEKIESVNARNETVRQAENPRKTNKSLVSLNTAKSVSTAQSRKIMNDVMPTTYSYYKAYSSVKRSFNKKTANYNRYFNKRVNTIKSTRINTARPKAKVNIVKASASWVWIPKHEELDHVFKSNSASNTLTRYDYVTALMQMASGKEISNPLIADSLLKTIWFSIHHVLRQRIEFKNHLSDNEESLGEDASKQGRIDDADTEVTFIDETSNDARNKNNKISNSN</sequence>
<proteinExistence type="predicted"/>
<reference evidence="3" key="2">
    <citation type="submission" date="2022-01" db="EMBL/GenBank/DDBJ databases">
        <authorList>
            <person name="Yamashiro T."/>
            <person name="Shiraishi A."/>
            <person name="Satake H."/>
            <person name="Nakayama K."/>
        </authorList>
    </citation>
    <scope>NUCLEOTIDE SEQUENCE</scope>
</reference>
<evidence type="ECO:0000313" key="3">
    <source>
        <dbReference type="EMBL" id="GJT73139.1"/>
    </source>
</evidence>
<dbReference type="EMBL" id="BQNB010018325">
    <property type="protein sequence ID" value="GJT73139.1"/>
    <property type="molecule type" value="Genomic_DNA"/>
</dbReference>
<dbReference type="Proteomes" id="UP001151760">
    <property type="component" value="Unassembled WGS sequence"/>
</dbReference>
<name>A0ABQ5GCL9_9ASTR</name>
<feature type="coiled-coil region" evidence="1">
    <location>
        <begin position="39"/>
        <end position="66"/>
    </location>
</feature>
<feature type="compositionally biased region" description="Basic and acidic residues" evidence="2">
    <location>
        <begin position="396"/>
        <end position="405"/>
    </location>
</feature>
<organism evidence="3 4">
    <name type="scientific">Tanacetum coccineum</name>
    <dbReference type="NCBI Taxonomy" id="301880"/>
    <lineage>
        <taxon>Eukaryota</taxon>
        <taxon>Viridiplantae</taxon>
        <taxon>Streptophyta</taxon>
        <taxon>Embryophyta</taxon>
        <taxon>Tracheophyta</taxon>
        <taxon>Spermatophyta</taxon>
        <taxon>Magnoliopsida</taxon>
        <taxon>eudicotyledons</taxon>
        <taxon>Gunneridae</taxon>
        <taxon>Pentapetalae</taxon>
        <taxon>asterids</taxon>
        <taxon>campanulids</taxon>
        <taxon>Asterales</taxon>
        <taxon>Asteraceae</taxon>
        <taxon>Asteroideae</taxon>
        <taxon>Anthemideae</taxon>
        <taxon>Anthemidinae</taxon>
        <taxon>Tanacetum</taxon>
    </lineage>
</organism>
<keyword evidence="1" id="KW-0175">Coiled coil</keyword>
<reference evidence="3" key="1">
    <citation type="journal article" date="2022" name="Int. J. Mol. Sci.">
        <title>Draft Genome of Tanacetum Coccineum: Genomic Comparison of Closely Related Tanacetum-Family Plants.</title>
        <authorList>
            <person name="Yamashiro T."/>
            <person name="Shiraishi A."/>
            <person name="Nakayama K."/>
            <person name="Satake H."/>
        </authorList>
    </citation>
    <scope>NUCLEOTIDE SEQUENCE</scope>
</reference>
<evidence type="ECO:0000256" key="1">
    <source>
        <dbReference type="SAM" id="Coils"/>
    </source>
</evidence>